<dbReference type="InterPro" id="IPR027417">
    <property type="entry name" value="P-loop_NTPase"/>
</dbReference>
<organism evidence="18 19">
    <name type="scientific">Oopsacas minuta</name>
    <dbReference type="NCBI Taxonomy" id="111878"/>
    <lineage>
        <taxon>Eukaryota</taxon>
        <taxon>Metazoa</taxon>
        <taxon>Porifera</taxon>
        <taxon>Hexactinellida</taxon>
        <taxon>Hexasterophora</taxon>
        <taxon>Lyssacinosida</taxon>
        <taxon>Leucopsacidae</taxon>
        <taxon>Oopsacas</taxon>
    </lineage>
</organism>
<dbReference type="InterPro" id="IPR041658">
    <property type="entry name" value="AAA_lid_11"/>
</dbReference>
<dbReference type="GO" id="GO:0008569">
    <property type="term" value="F:minus-end-directed microtubule motor activity"/>
    <property type="evidence" value="ECO:0007669"/>
    <property type="project" value="InterPro"/>
</dbReference>
<feature type="coiled-coil region" evidence="15">
    <location>
        <begin position="3209"/>
        <end position="3264"/>
    </location>
</feature>
<dbReference type="Pfam" id="PF08393">
    <property type="entry name" value="DHC_N2"/>
    <property type="match status" value="1"/>
</dbReference>
<dbReference type="GO" id="GO:0005858">
    <property type="term" value="C:axonemal dynein complex"/>
    <property type="evidence" value="ECO:0007669"/>
    <property type="project" value="TreeGrafter"/>
</dbReference>
<dbReference type="PANTHER" id="PTHR46532:SF4">
    <property type="entry name" value="AAA+ ATPASE DOMAIN-CONTAINING PROTEIN"/>
    <property type="match status" value="1"/>
</dbReference>
<dbReference type="FunFam" id="1.20.920.20:FF:000002">
    <property type="entry name" value="Cytoplasmic dynein 1 heavy chain"/>
    <property type="match status" value="1"/>
</dbReference>
<dbReference type="GO" id="GO:0007018">
    <property type="term" value="P:microtubule-based movement"/>
    <property type="evidence" value="ECO:0007669"/>
    <property type="project" value="InterPro"/>
</dbReference>
<comment type="similarity">
    <text evidence="2">Belongs to the dynein heavy chain family.</text>
</comment>
<keyword evidence="9" id="KW-0067">ATP-binding</keyword>
<evidence type="ECO:0000256" key="13">
    <source>
        <dbReference type="ARBA" id="ARBA00023212"/>
    </source>
</evidence>
<keyword evidence="19" id="KW-1185">Reference proteome</keyword>
<evidence type="ECO:0000256" key="9">
    <source>
        <dbReference type="ARBA" id="ARBA00022840"/>
    </source>
</evidence>
<comment type="caution">
    <text evidence="18">The sequence shown here is derived from an EMBL/GenBank/DDBJ whole genome shotgun (WGS) entry which is preliminary data.</text>
</comment>
<evidence type="ECO:0000256" key="8">
    <source>
        <dbReference type="ARBA" id="ARBA00022741"/>
    </source>
</evidence>
<keyword evidence="7" id="KW-0677">Repeat</keyword>
<accession>A0AAV7KH02</accession>
<dbReference type="SMART" id="SM00382">
    <property type="entry name" value="AAA"/>
    <property type="match status" value="4"/>
</dbReference>
<dbReference type="Gene3D" id="1.10.8.710">
    <property type="match status" value="1"/>
</dbReference>
<evidence type="ECO:0000313" key="19">
    <source>
        <dbReference type="Proteomes" id="UP001165289"/>
    </source>
</evidence>
<dbReference type="Pfam" id="PF08385">
    <property type="entry name" value="DHC_N1"/>
    <property type="match status" value="1"/>
</dbReference>
<dbReference type="Gene3D" id="3.20.180.20">
    <property type="entry name" value="Dynein heavy chain, N-terminal domain 2"/>
    <property type="match status" value="1"/>
</dbReference>
<feature type="domain" description="AAA+ ATPase" evidence="17">
    <location>
        <begin position="1900"/>
        <end position="2040"/>
    </location>
</feature>
<dbReference type="Proteomes" id="UP001165289">
    <property type="component" value="Unassembled WGS sequence"/>
</dbReference>
<dbReference type="FunFam" id="3.20.180.20:FF:000002">
    <property type="entry name" value="Cytoplasmic dynein heavy chain 1"/>
    <property type="match status" value="1"/>
</dbReference>
<dbReference type="Gene3D" id="1.20.920.20">
    <property type="match status" value="1"/>
</dbReference>
<dbReference type="FunFam" id="3.40.50.300:FF:000373">
    <property type="entry name" value="Cytoplasmic dynein heavy chain 2"/>
    <property type="match status" value="1"/>
</dbReference>
<evidence type="ECO:0000256" key="15">
    <source>
        <dbReference type="SAM" id="Coils"/>
    </source>
</evidence>
<dbReference type="InterPro" id="IPR054354">
    <property type="entry name" value="DYNC2H1-like_lid"/>
</dbReference>
<dbReference type="Gene3D" id="1.20.140.100">
    <property type="entry name" value="Dynein heavy chain, N-terminal domain 2"/>
    <property type="match status" value="1"/>
</dbReference>
<evidence type="ECO:0000256" key="16">
    <source>
        <dbReference type="SAM" id="MobiDB-lite"/>
    </source>
</evidence>
<feature type="coiled-coil region" evidence="15">
    <location>
        <begin position="3769"/>
        <end position="3796"/>
    </location>
</feature>
<dbReference type="FunFam" id="1.10.8.1220:FF:000002">
    <property type="entry name" value="cytoplasmic dynein 1 heavy chain 1-like"/>
    <property type="match status" value="1"/>
</dbReference>
<dbReference type="Gene3D" id="3.10.490.20">
    <property type="match status" value="1"/>
</dbReference>
<gene>
    <name evidence="18" type="ORF">LOD99_13994</name>
</gene>
<dbReference type="Pfam" id="PF03028">
    <property type="entry name" value="Dynein_heavy"/>
    <property type="match status" value="1"/>
</dbReference>
<dbReference type="GO" id="GO:0005524">
    <property type="term" value="F:ATP binding"/>
    <property type="evidence" value="ECO:0007669"/>
    <property type="project" value="UniProtKB-KW"/>
</dbReference>
<sequence length="4654" mass="532751">MAEEPETLDPGTTEPLQAQSSGPTERQELSSDVLVRYIRRRTITELEEVDAGEQVGTALEQCLASKEASEAVRKYIRDAQEKTLQISRVVAQAEGELDETIQEKTVTRDVTYIITLGLSYRPNSSSFFLIKVSDVLEAGKPLNNQIRCINFGDGSPFETLHSYVRNAVSPYFNNYVQVTGQGSREGEKLVPAVQKRMSELEISLLHLQQNINIPEVELITSRRVKEVVQNALSQGKKATYEDFGDELEDPKFLTKLQNDVKDWIKKIQKVTILTQDPAIGSALQEMTFWVNMEYALHNIQNMKASTEVELTMECLKKAKKFRVFVSFDTDTGLLDAMQKVEDYCTFLRDFPIQNLLGATDLEAIAESIRQIFTHLKKARNSLYPAQRLSKLVEAISVDLTQQMLKILNTRKMMHISYQDFSDLTQRCSLVFKMWDDHYDKFQTMLRDTKRPRASGATGIMSMKIFPEHRKLSERLKRLAEFRLQHEQLQSVISRVLSPGDTTEQSDIFLQDSQSATREVNLAYEDMKQLDVLDMSPDGQQAWEAAIRRYNERIDRVETRIAARLRDQLGTAKNAFEMFRIFSRFNALFVRQHIRGAIREYQAELITRVKEDIEALQNIYKSGYNSTSAKRLCKVRDLPPVSGSIIWANQIQNQLGTYLQRLEDVLGSGWQGNVEGTKLKEEGDQFSHKLNPEPIFAKWCEAMGQRKLNVQGAIFTVTHKARAGGMVSIRKLTVNYTLDMITFSKETNNLKWLGFRPQFHFTKKALQVNQNYPHAITLMDTMRSYERACEKIQDREEQKIIPYLLASSKSHIQKLILEGAMLVWDNFRVTSYVESLTEAVSRFQDKVDDIYRWVDETESLLVTLETCIYAEPTFRQAIDKLQSMVDELSLMGISNLQRCVSILDKKVEHKLMARAKTAAEGWVISLQLDQMDEDAQESIQNLDRPDLATHTLELHITQQVMHCKPHVLSTRSYLMDSFNDWIAIVASLPRLRSSRFEVELGDLRDPALDLPSAKTYRCIFNDLCALNPSPLVSGYDSIDKVFTDVDNYVKEWTQYQSLWDMDFSHILAQVGEDLALWQQLLGEIKKARATVDNTSTKKAFGPIVVIYSMVQSKVNNKYEMWHKEIIVRFGKLLNNSMIDFHANISRSRSELENHSVEASSTAEAVGFIIFVQKLKRELNSWDSSIDLFRSGQTILERQRYQFPSGWLYMEHLEGEWSAFSEILKRKDQAIQTQVATLKQKIVKESILVEQRGEEVLTEWDQGKPVQGTLKPEQALTSLSIFESKLTRLKEERENIVRAIEALEITDQGPSSTLKEQLGVGLEELMDLKGVWSELSRIWQSIDELREQPWASVQPRKVRHGLDNILTNLRNLPARMKQYASWNHVQEILKGLIKVNARLIDLKSDALKERHWKDLRTKLALRGPLSDLTLGQLWDVDLIKNDSIVRDICLQAQGEMGLEEFLRQVRECWHTYQLELIAYQNKCQLIKGWDDLFNKCREHLNSLAAMKLSPYFRVFEEEALAWEDKLNRVQALFDVWIDMQRRWVYLDGIFGGSADIKHLLPIETQRFQTISTEFLTLMRKVVKACQVMEVLNIPQIQKLLERLSDLLAKIQKALGEYLERERSSFPRFYFVGDEDLLEIIGNSKNVSKLQKHFKKMFAGISSILLSEDEHQILGVASKEGETVEFVAPINLKEHPKINDWLSMIEQEMRNNLAQRLTSAVQEIKQFTGSEFNPEGYVQWVDNFQAQLIVLASQVFWSERVEEALVTMDTQTTIPETSPITHVLNSVEYTLTVLADCVLQEQPPLRRKKLEHLIIESVHQRDVIRSLIQKNVSQPKDFHWLSHMRFYFDAAQPKVLDKLSVHMAAATFHYGFEYLGVQDRLVQTPLTDRCYLTMTQALQERLGGSPFGPAGTGKTESVKALGHQLGRFVLVFNCDEHFDFQAMGRIFVGLCQVGAWGCFDEFNRLEERILSAVSQQIQTIQEALKEQGSKKTGSLQIELIGKQVRINTSMAIFVTMNPGYAGRSNLPDNLKRLFRSLSMTKPDRQLIAQVMLYSQGFRTGEVLASKIVPFFQLCEEQLSIQSHYDFGLRALKPVLVSSGNIKRDRILRIKEIAAREGEEVDEATIAERLPEQEILIQSVVETMVPKLVAEDISLLNSLLSDVFPGMSYNEADMDKLRSEIRIVCHKRNLTYGEGAEDCGSDWVQKVLQVFQISQIHHGLMMVGPSGSGKSTAWQVLLEALERVDGVEGVSHVIDPKGISKEALYGVLDPNTREWTDGLFTHILRKIIDNVRGELSKRQWVVFDGDVDPEWVENLNSVLDDNKMLTLPNGERLSLPPNLRILFEVQDLKYATLATVSRCGMVWFSEEILKTEMIYNHFIKCLRNIPLDEVSENFMTQRSKTPTTSDEPEELSDTMKVQHTVADVLEPHFALDGLVMRCLTFAESMQHIMEFTRLRALNALFSLLRAAIHNILFFNLQHTDFPLAPDQLDQYMLKNLVIGIIWSFTGDAKYEFRKTMGEFIRGSSTISLPPSSNPIIDFEVDISGEWVPWLNKVPEIEVETHKVAAPDVVVPTLDTVRHEALLNSWLSTHVPMVLCGPPGSGKTMTLFAALRSLPDFEVVGLNFSSATTPELLLKTFDHYCEFRRTPKGLVMSPMQPGKWLILFCDEINLPDIDTYGTQRVICFLRQLVEHGGFYRPSDQAWVHLERIQFVGACNPPTDPGRKPLSHRFLRHVPVIYVDYPGTTSLCQIYGTYNRAMLRLIPSLKGFSKPLTDAMVEFYSKSQSRFTQDMQPHYIYSPREMTRWVRGILEYLQPLDSLSLNGLVRIWAHEALRLFRDRLVTDDERRWTDAMLDTVAHNHFPGFDPHEALVRPILYSSWQTKDYMPVTQNALRDYIHARLRVFYEEELDVQLVLFDEVLDNVLRIDRVLRQVQGHLLLIGVSGSGKTTLSRFVAWMNGFSVFQVKVHNKYKATDFDEDLRNVLRRSGCRGEKIVFIMDESNVLDTGFLERLNTLLANGEVPGLFEGDEYATLMTQCKDGTHRQGLMLDSQEELYKWFTAEVMRNLHVIFTMNPATDGLKDRAATSPALFNRCVVNWFGDWSTGALYQVGYELTNKIDLENPTYNPPHLIPLVYELIPQPITHRSAIVNTFVYVHKTLHQANIRLAKRGECVMTITPRHYLDFLTHFVKLTHEKRAELEEQQLHLNVGLNKIRETVEQVEELQSSLGVKKKELEAKRKAANQKLQQMVRDRQEAETQKTESELLQIELERQTKYIRQKQLEVSTELAEVEPAVREAQQSVGAIKKAHLHELRSLMNPPPAIMLSLEGVCCLLDEPFKEGDWKSVRAIALKDGFIAQVTNFETRRINQQIRDKLESKYMISKYFTYEAANRASQACGPLVKWAVAQVRYSVMLHKIKPLELERTELEKESQVLKDRLAGIEQKINDLEDSITVYQQEYELLVTEAKTLETELTAVETKVGRSRALLSSLSRERDRWKVSSQSFHEQMGTLIGDVLLSAAFLAYGGYFDQQFRQTLFHSWANHLNLSEISFREDLARTEYLSTPDERLKWQQSSLPTDDLCTENAIMLKRFNRYPLLIDPSGQATEFILKEFSDRKITKTSFLDDSFRKNLESALRFGNPILVQDAESYDPILNPVLNRELKKTGGRVLVTIGDQDIDLSPSFTMVLSTRDPSVQFAPDICSRVTFVNFTVTRSSLQTQCLNQVLKAERPDVDKKRSDLLKLQGEYRIRLLHLEKSLLSALNEVKGRILDDDTIITHLETLKKEAAEVQQKVDETSKVMTEIEQTSHQYLSLAQACSGVFFLLDTLPQIHFLYQFSLQFFLDIFTQTLHSNPKLAGVTDYTARLKVITNYLFELSYTRVGRGMLHVDRVCYAILIAFIFLKGVPNEPGYSQEYDHMLRGSGSIGQDEFSGNIHGLTPQQSSNIHKLRKNTTNFPDILINIESKEFISWLHSSTPELSVPELWTAPSCGISEVGVGLNKLLVIQALRPDRILPSAALFSVSVFGETMLQELEREPDLPEIIKSEIKPTTPVLFCSMPGFDVSGRVDDLSASQRKACASIAMGSIEGFDEADKAIRNATKSGGWVLLKNVHLSPSWLIQLEKKLHTISSPHPNFRLFLTTEINPKVPVNLLRIARKFVFEPPPGIKANLMRTFSTIPAAKMCREPNERARLYFLLAWFHAVVQERLRYSPQGWSKTYEFNESDLKMACDVMDSWIDSVSQGRTNISPEKVPWFALNTLFSQCIYGGKIDNDFDQRLINNFIGHLFVPSTFEEGFTLVDQVPGFPEGKIKIPEGIRRDEFITWVSKLPDQQMPSWLGLPDNADEVLLISEGASMLSKTLRVHALVQQEEELLSGDMNVEPHAEIEDGRPVWMKNLKNTVGEWLMLLPKMLGTLVRTADNLKDPIFRFFEREVAQASNLLSKVRANLNDIILIVDGELKMTNLIEALMHNLHKGAVPNSWVKYKIPSGLTILQWIKDFVERINQFQKISEICGTNGYLALKHTHIWMGGLFAQEAFVTATRQHMAQENHWSLEELILEVRISEKPIDAPFVVTNITLEGAEVVNEKIRISDKISTLIPYTCLSWSKENKAIDYKKDKVTIPVYLNYQRLNYLFSLDMTPVSPEMTEGVCDERGVCLLMSSIGTHRKS</sequence>
<dbReference type="Pfam" id="PF12775">
    <property type="entry name" value="AAA_7"/>
    <property type="match status" value="1"/>
</dbReference>
<dbReference type="CDD" id="cd00009">
    <property type="entry name" value="AAA"/>
    <property type="match status" value="2"/>
</dbReference>
<dbReference type="InterPro" id="IPR041228">
    <property type="entry name" value="Dynein_C"/>
</dbReference>
<evidence type="ECO:0000256" key="6">
    <source>
        <dbReference type="ARBA" id="ARBA00022701"/>
    </source>
</evidence>
<dbReference type="Gene3D" id="1.10.472.130">
    <property type="match status" value="1"/>
</dbReference>
<dbReference type="FunFam" id="3.40.50.300:FF:000517">
    <property type="entry name" value="Cytoplasmic dynein heavy chain 1"/>
    <property type="match status" value="1"/>
</dbReference>
<dbReference type="FunFam" id="1.20.58.1120:FF:000003">
    <property type="entry name" value="Cytoplasmic dynein heavy chain 1"/>
    <property type="match status" value="1"/>
</dbReference>
<dbReference type="FunFam" id="1.10.287.2620:FF:000001">
    <property type="entry name" value="Cytoplasmic dynein heavy chain 1"/>
    <property type="match status" value="1"/>
</dbReference>
<dbReference type="GO" id="GO:0051959">
    <property type="term" value="F:dynein light intermediate chain binding"/>
    <property type="evidence" value="ECO:0007669"/>
    <property type="project" value="InterPro"/>
</dbReference>
<protein>
    <recommendedName>
        <fullName evidence="4">Dynein heavy chain, cytoplasmic</fullName>
    </recommendedName>
    <alternativeName>
        <fullName evidence="14">Dynein heavy chain, cytosolic</fullName>
    </alternativeName>
</protein>
<dbReference type="GO" id="GO:0045505">
    <property type="term" value="F:dynein intermediate chain binding"/>
    <property type="evidence" value="ECO:0007669"/>
    <property type="project" value="InterPro"/>
</dbReference>
<dbReference type="FunFam" id="1.10.472.130:FF:000002">
    <property type="entry name" value="Cytoplasmic dynein heavy chain 1"/>
    <property type="match status" value="1"/>
</dbReference>
<dbReference type="Pfam" id="PF12781">
    <property type="entry name" value="AAA_9"/>
    <property type="match status" value="1"/>
</dbReference>
<dbReference type="SUPFAM" id="SSF57997">
    <property type="entry name" value="Tropomyosin"/>
    <property type="match status" value="1"/>
</dbReference>
<dbReference type="Gene3D" id="1.10.8.1220">
    <property type="match status" value="1"/>
</dbReference>
<feature type="domain" description="AAA+ ATPase" evidence="17">
    <location>
        <begin position="2926"/>
        <end position="3092"/>
    </location>
</feature>
<dbReference type="InterPro" id="IPR043157">
    <property type="entry name" value="Dynein_AAA1S"/>
</dbReference>
<dbReference type="Pfam" id="PF12777">
    <property type="entry name" value="MT"/>
    <property type="match status" value="1"/>
</dbReference>
<dbReference type="InterPro" id="IPR042219">
    <property type="entry name" value="AAA_lid_11_sf"/>
</dbReference>
<dbReference type="Gene3D" id="1.20.920.30">
    <property type="match status" value="1"/>
</dbReference>
<feature type="region of interest" description="Disordered" evidence="16">
    <location>
        <begin position="1"/>
        <end position="29"/>
    </location>
</feature>
<dbReference type="FunFam" id="3.40.50.300:FF:000071">
    <property type="entry name" value="Cytoplasmic dynein heavy chain 1"/>
    <property type="match status" value="1"/>
</dbReference>
<dbReference type="Pfam" id="PF22597">
    <property type="entry name" value="DYN_lid"/>
    <property type="match status" value="1"/>
</dbReference>
<keyword evidence="12" id="KW-0505">Motor protein</keyword>
<dbReference type="InterPro" id="IPR003593">
    <property type="entry name" value="AAA+_ATPase"/>
</dbReference>
<comment type="subcellular location">
    <subcellularLocation>
        <location evidence="1">Cytoplasm</location>
        <location evidence="1">Cytoskeleton</location>
    </subcellularLocation>
</comment>
<keyword evidence="11 15" id="KW-0175">Coiled coil</keyword>
<evidence type="ECO:0000313" key="18">
    <source>
        <dbReference type="EMBL" id="KAI6660408.1"/>
    </source>
</evidence>
<dbReference type="FunFam" id="3.40.50.300:FF:000122">
    <property type="entry name" value="Cytoplasmic dynein 1 heavy chain"/>
    <property type="match status" value="1"/>
</dbReference>
<dbReference type="SUPFAM" id="SSF52540">
    <property type="entry name" value="P-loop containing nucleoside triphosphate hydrolases"/>
    <property type="match status" value="4"/>
</dbReference>
<dbReference type="InterPro" id="IPR035706">
    <property type="entry name" value="AAA_9"/>
</dbReference>
<evidence type="ECO:0000256" key="4">
    <source>
        <dbReference type="ARBA" id="ARBA00022197"/>
    </source>
</evidence>
<comment type="subunit">
    <text evidence="3">Consists of at least two heavy chains and a number of intermediate and light chains.</text>
</comment>
<dbReference type="Pfam" id="PF17852">
    <property type="entry name" value="Dynein_AAA_lid"/>
    <property type="match status" value="1"/>
</dbReference>
<dbReference type="InterPro" id="IPR024743">
    <property type="entry name" value="Dynein_HC_stalk"/>
</dbReference>
<evidence type="ECO:0000256" key="12">
    <source>
        <dbReference type="ARBA" id="ARBA00023175"/>
    </source>
</evidence>
<evidence type="ECO:0000256" key="7">
    <source>
        <dbReference type="ARBA" id="ARBA00022737"/>
    </source>
</evidence>
<dbReference type="FunFam" id="3.10.490.20:FF:000004">
    <property type="entry name" value="Cytoplasmic dynein heavy chain 2"/>
    <property type="match status" value="1"/>
</dbReference>
<dbReference type="InterPro" id="IPR013602">
    <property type="entry name" value="Dynein_heavy_linker"/>
</dbReference>
<dbReference type="FunFam" id="1.20.1270.280:FF:000004">
    <property type="entry name" value="Cytoplasmic dynein heavy chain 2"/>
    <property type="match status" value="1"/>
</dbReference>
<dbReference type="FunFam" id="1.20.920.30:FF:000001">
    <property type="entry name" value="Cytoplasmic dynein heavy chain 1"/>
    <property type="match status" value="1"/>
</dbReference>
<keyword evidence="13" id="KW-0206">Cytoskeleton</keyword>
<dbReference type="InterPro" id="IPR042222">
    <property type="entry name" value="Dynein_2_N"/>
</dbReference>
<feature type="domain" description="AAA+ ATPase" evidence="17">
    <location>
        <begin position="2584"/>
        <end position="2734"/>
    </location>
</feature>
<evidence type="ECO:0000256" key="5">
    <source>
        <dbReference type="ARBA" id="ARBA00022490"/>
    </source>
</evidence>
<dbReference type="Gene3D" id="1.20.58.1120">
    <property type="match status" value="1"/>
</dbReference>
<dbReference type="FunFam" id="1.10.8.710:FF:000005">
    <property type="entry name" value="Cytoplasmic dynein heavy chain 1"/>
    <property type="match status" value="1"/>
</dbReference>
<dbReference type="InterPro" id="IPR043160">
    <property type="entry name" value="Dynein_C_barrel"/>
</dbReference>
<evidence type="ECO:0000259" key="17">
    <source>
        <dbReference type="SMART" id="SM00382"/>
    </source>
</evidence>
<proteinExistence type="inferred from homology"/>
<dbReference type="FunFam" id="1.20.140.100:FF:000002">
    <property type="entry name" value="Cytoplasmic dynein heavy chain 1"/>
    <property type="match status" value="1"/>
</dbReference>
<feature type="domain" description="AAA+ ATPase" evidence="17">
    <location>
        <begin position="2212"/>
        <end position="2363"/>
    </location>
</feature>
<dbReference type="Gene3D" id="1.20.1270.280">
    <property type="match status" value="1"/>
</dbReference>
<dbReference type="Gene3D" id="1.10.8.720">
    <property type="entry name" value="Region D6 of dynein motor"/>
    <property type="match status" value="1"/>
</dbReference>
<dbReference type="Gene3D" id="6.10.140.1060">
    <property type="match status" value="1"/>
</dbReference>
<evidence type="ECO:0000256" key="10">
    <source>
        <dbReference type="ARBA" id="ARBA00023017"/>
    </source>
</evidence>
<dbReference type="Gene3D" id="3.40.50.300">
    <property type="entry name" value="P-loop containing nucleotide triphosphate hydrolases"/>
    <property type="match status" value="5"/>
</dbReference>
<evidence type="ECO:0000256" key="14">
    <source>
        <dbReference type="ARBA" id="ARBA00033439"/>
    </source>
</evidence>
<dbReference type="Pfam" id="PF18198">
    <property type="entry name" value="AAA_lid_11"/>
    <property type="match status" value="1"/>
</dbReference>
<dbReference type="Pfam" id="PF12774">
    <property type="entry name" value="AAA_6"/>
    <property type="match status" value="1"/>
</dbReference>
<dbReference type="InterPro" id="IPR013594">
    <property type="entry name" value="Dynein_heavy_tail"/>
</dbReference>
<name>A0AAV7KH02_9METZ</name>
<dbReference type="InterPro" id="IPR026983">
    <property type="entry name" value="DHC"/>
</dbReference>
<evidence type="ECO:0000256" key="11">
    <source>
        <dbReference type="ARBA" id="ARBA00023054"/>
    </source>
</evidence>
<dbReference type="GO" id="GO:0005874">
    <property type="term" value="C:microtubule"/>
    <property type="evidence" value="ECO:0007669"/>
    <property type="project" value="UniProtKB-KW"/>
</dbReference>
<dbReference type="InterPro" id="IPR035699">
    <property type="entry name" value="AAA_6"/>
</dbReference>
<dbReference type="EMBL" id="JAKMXF010000033">
    <property type="protein sequence ID" value="KAI6660408.1"/>
    <property type="molecule type" value="Genomic_DNA"/>
</dbReference>
<keyword evidence="8" id="KW-0547">Nucleotide-binding</keyword>
<feature type="coiled-coil region" evidence="15">
    <location>
        <begin position="1277"/>
        <end position="1304"/>
    </location>
</feature>
<dbReference type="InterPro" id="IPR004273">
    <property type="entry name" value="Dynein_heavy_D6_P-loop"/>
</dbReference>
<reference evidence="18 19" key="1">
    <citation type="journal article" date="2023" name="BMC Biol.">
        <title>The compact genome of the sponge Oopsacas minuta (Hexactinellida) is lacking key metazoan core genes.</title>
        <authorList>
            <person name="Santini S."/>
            <person name="Schenkelaars Q."/>
            <person name="Jourda C."/>
            <person name="Duchesne M."/>
            <person name="Belahbib H."/>
            <person name="Rocher C."/>
            <person name="Selva M."/>
            <person name="Riesgo A."/>
            <person name="Vervoort M."/>
            <person name="Leys S.P."/>
            <person name="Kodjabachian L."/>
            <person name="Le Bivic A."/>
            <person name="Borchiellini C."/>
            <person name="Claverie J.M."/>
            <person name="Renard E."/>
        </authorList>
    </citation>
    <scope>NUCLEOTIDE SEQUENCE [LARGE SCALE GENOMIC DNA]</scope>
    <source>
        <strain evidence="18">SPO-2</strain>
    </source>
</reference>
<dbReference type="Pfam" id="PF12780">
    <property type="entry name" value="AAA_8"/>
    <property type="match status" value="1"/>
</dbReference>
<evidence type="ECO:0000256" key="3">
    <source>
        <dbReference type="ARBA" id="ARBA00011655"/>
    </source>
</evidence>
<keyword evidence="10" id="KW-0243">Dynein</keyword>
<keyword evidence="5" id="KW-0963">Cytoplasm</keyword>
<dbReference type="InterPro" id="IPR024317">
    <property type="entry name" value="Dynein_heavy_chain_D4_dom"/>
</dbReference>
<dbReference type="InterPro" id="IPR041466">
    <property type="entry name" value="Dynein_AAA5_ext"/>
</dbReference>
<dbReference type="InterPro" id="IPR042228">
    <property type="entry name" value="Dynein_linker_3"/>
</dbReference>
<dbReference type="Gene3D" id="1.10.287.2620">
    <property type="match status" value="1"/>
</dbReference>
<dbReference type="Pfam" id="PF18199">
    <property type="entry name" value="Dynein_C"/>
    <property type="match status" value="1"/>
</dbReference>
<evidence type="ECO:0000256" key="1">
    <source>
        <dbReference type="ARBA" id="ARBA00004245"/>
    </source>
</evidence>
<keyword evidence="6" id="KW-0493">Microtubule</keyword>
<feature type="coiled-coil region" evidence="15">
    <location>
        <begin position="3408"/>
        <end position="3470"/>
    </location>
</feature>
<feature type="compositionally biased region" description="Polar residues" evidence="16">
    <location>
        <begin position="14"/>
        <end position="24"/>
    </location>
</feature>
<dbReference type="PANTHER" id="PTHR46532">
    <property type="entry name" value="MALE FERTILITY FACTOR KL5"/>
    <property type="match status" value="1"/>
</dbReference>
<dbReference type="FunFam" id="1.10.8.720:FF:000003">
    <property type="entry name" value="Cytoplasmic dynein heavy chain 2"/>
    <property type="match status" value="1"/>
</dbReference>
<evidence type="ECO:0000256" key="2">
    <source>
        <dbReference type="ARBA" id="ARBA00008887"/>
    </source>
</evidence>